<keyword evidence="4" id="KW-1185">Reference proteome</keyword>
<sequence length="478" mass="55321">MSSCRITLSMVNMAKVMYTGVSQIRAMWESRISKQKVRQQREQERKARSAIERLRAEWHTHVDIAAVKKKVTRDESHVALRVEGEDWRALPQSLQDMVDLNELRVLNSRLHVLPRFVANFQRLQTLDLSKNCLQELPKEIGLLKGLQQLLLSYNQLRRIPEELGDCESLERLDLSSNNSLEELPYQLSSLKKLVLLDLSVNKFSSVPIAVLRMSGLQWLDMSKNRLHELPQDIDRLERVETMLLHHNSIRYLPLALSDMGELRTLVVSADHLVQVPTVLYKLPHLKILDMRENRLQEMRTTKQTSPPPLNKRLQVVDAEQEDMGKEFMTSYFQDLQKRGMCPGPARCLCYGKTTTEGAAPQLGFKFLYPCYAIHFHICPSVLKNVFYTSHQPPRLMGVHNFSSIRFNTSKLRTGFESHQQPALLKLWNVRRQGPSLKELGSSSIKPIKQPCACFLNYAPLGHVVEWMCKQYFYFLWKG</sequence>
<dbReference type="PANTHER" id="PTHR48051">
    <property type="match status" value="1"/>
</dbReference>
<dbReference type="RefSeq" id="XP_032821779.1">
    <property type="nucleotide sequence ID" value="XM_032965888.1"/>
</dbReference>
<dbReference type="Gene3D" id="3.80.10.10">
    <property type="entry name" value="Ribonuclease Inhibitor"/>
    <property type="match status" value="1"/>
</dbReference>
<keyword evidence="2" id="KW-0677">Repeat</keyword>
<feature type="domain" description="Disease resistance R13L4/SHOC-2-like LRR" evidence="3">
    <location>
        <begin position="93"/>
        <end position="202"/>
    </location>
</feature>
<evidence type="ECO:0000259" key="3">
    <source>
        <dbReference type="Pfam" id="PF23598"/>
    </source>
</evidence>
<dbReference type="Pfam" id="PF23598">
    <property type="entry name" value="LRR_14"/>
    <property type="match status" value="1"/>
</dbReference>
<evidence type="ECO:0000256" key="2">
    <source>
        <dbReference type="ARBA" id="ARBA00022737"/>
    </source>
</evidence>
<dbReference type="SMART" id="SM00369">
    <property type="entry name" value="LRR_TYP"/>
    <property type="match status" value="6"/>
</dbReference>
<dbReference type="InterPro" id="IPR050216">
    <property type="entry name" value="LRR_domain-containing"/>
</dbReference>
<dbReference type="AlphaFoldDB" id="A0AAJ7X514"/>
<evidence type="ECO:0000313" key="4">
    <source>
        <dbReference type="Proteomes" id="UP001318040"/>
    </source>
</evidence>
<reference evidence="5" key="1">
    <citation type="submission" date="2025-08" db="UniProtKB">
        <authorList>
            <consortium name="RefSeq"/>
        </authorList>
    </citation>
    <scope>IDENTIFICATION</scope>
    <source>
        <tissue evidence="5">Sperm</tissue>
    </source>
</reference>
<evidence type="ECO:0000313" key="5">
    <source>
        <dbReference type="RefSeq" id="XP_032821779.1"/>
    </source>
</evidence>
<dbReference type="KEGG" id="pmrn:116948792"/>
<dbReference type="InterPro" id="IPR055414">
    <property type="entry name" value="LRR_R13L4/SHOC2-like"/>
</dbReference>
<dbReference type="GO" id="GO:0005737">
    <property type="term" value="C:cytoplasm"/>
    <property type="evidence" value="ECO:0007669"/>
    <property type="project" value="TreeGrafter"/>
</dbReference>
<protein>
    <submittedName>
        <fullName evidence="5">Leucine-rich repeat-containing protein 39-like isoform X1</fullName>
    </submittedName>
</protein>
<accession>A0AAJ7X514</accession>
<dbReference type="Proteomes" id="UP001318040">
    <property type="component" value="Chromosome 35"/>
</dbReference>
<dbReference type="InterPro" id="IPR003591">
    <property type="entry name" value="Leu-rich_rpt_typical-subtyp"/>
</dbReference>
<evidence type="ECO:0000256" key="1">
    <source>
        <dbReference type="ARBA" id="ARBA00022614"/>
    </source>
</evidence>
<proteinExistence type="predicted"/>
<dbReference type="SUPFAM" id="SSF52058">
    <property type="entry name" value="L domain-like"/>
    <property type="match status" value="1"/>
</dbReference>
<dbReference type="InterPro" id="IPR032675">
    <property type="entry name" value="LRR_dom_sf"/>
</dbReference>
<organism evidence="4 5">
    <name type="scientific">Petromyzon marinus</name>
    <name type="common">Sea lamprey</name>
    <dbReference type="NCBI Taxonomy" id="7757"/>
    <lineage>
        <taxon>Eukaryota</taxon>
        <taxon>Metazoa</taxon>
        <taxon>Chordata</taxon>
        <taxon>Craniata</taxon>
        <taxon>Vertebrata</taxon>
        <taxon>Cyclostomata</taxon>
        <taxon>Hyperoartia</taxon>
        <taxon>Petromyzontiformes</taxon>
        <taxon>Petromyzontidae</taxon>
        <taxon>Petromyzon</taxon>
    </lineage>
</organism>
<dbReference type="FunFam" id="3.80.10.10:FF:000041">
    <property type="entry name" value="LRR receptor-like serine/threonine-protein kinase ERECTA"/>
    <property type="match status" value="1"/>
</dbReference>
<dbReference type="PROSITE" id="PS51450">
    <property type="entry name" value="LRR"/>
    <property type="match status" value="1"/>
</dbReference>
<dbReference type="PANTHER" id="PTHR48051:SF1">
    <property type="entry name" value="RAS SUPPRESSOR PROTEIN 1"/>
    <property type="match status" value="1"/>
</dbReference>
<gene>
    <name evidence="5" type="primary">LOC116948792</name>
</gene>
<keyword evidence="1" id="KW-0433">Leucine-rich repeat</keyword>
<name>A0AAJ7X514_PETMA</name>
<dbReference type="InterPro" id="IPR001611">
    <property type="entry name" value="Leu-rich_rpt"/>
</dbReference>